<evidence type="ECO:0000256" key="5">
    <source>
        <dbReference type="ARBA" id="ARBA00022840"/>
    </source>
</evidence>
<keyword evidence="2" id="KW-0808">Transferase</keyword>
<protein>
    <recommendedName>
        <fullName evidence="13">Four-carbon acid sugar kinase family protein</fullName>
    </recommendedName>
</protein>
<dbReference type="InterPro" id="IPR042213">
    <property type="entry name" value="NBD_C_sf"/>
</dbReference>
<dbReference type="Gene3D" id="3.40.50.10840">
    <property type="entry name" value="Putative sugar-binding, N-terminal domain"/>
    <property type="match status" value="1"/>
</dbReference>
<dbReference type="InterPro" id="IPR031475">
    <property type="entry name" value="NBD_C"/>
</dbReference>
<dbReference type="RefSeq" id="WP_342822157.1">
    <property type="nucleotide sequence ID" value="NZ_CP046146.1"/>
</dbReference>
<keyword evidence="5" id="KW-0067">ATP-binding</keyword>
<evidence type="ECO:0000259" key="8">
    <source>
        <dbReference type="Pfam" id="PF17042"/>
    </source>
</evidence>
<evidence type="ECO:0000313" key="12">
    <source>
        <dbReference type="Proteomes" id="UP001321249"/>
    </source>
</evidence>
<evidence type="ECO:0000313" key="9">
    <source>
        <dbReference type="EMBL" id="MDG0866407.1"/>
    </source>
</evidence>
<feature type="domain" description="Four-carbon acid sugar kinase nucleotide binding" evidence="8">
    <location>
        <begin position="254"/>
        <end position="411"/>
    </location>
</feature>
<evidence type="ECO:0000313" key="10">
    <source>
        <dbReference type="EMBL" id="WFG38879.1"/>
    </source>
</evidence>
<evidence type="ECO:0000313" key="11">
    <source>
        <dbReference type="Proteomes" id="UP001219901"/>
    </source>
</evidence>
<dbReference type="InterPro" id="IPR037051">
    <property type="entry name" value="4-carb_acid_sugar_kinase_N_sf"/>
</dbReference>
<dbReference type="AlphaFoldDB" id="A0AAJ5ZEZ0"/>
<keyword evidence="6" id="KW-0119">Carbohydrate metabolism</keyword>
<dbReference type="Proteomes" id="UP001219901">
    <property type="component" value="Chromosome"/>
</dbReference>
<name>A0AAJ5ZEZ0_9CHLR</name>
<dbReference type="Pfam" id="PF07005">
    <property type="entry name" value="SBD_N"/>
    <property type="match status" value="1"/>
</dbReference>
<accession>A0AAJ5ZEZ0</accession>
<evidence type="ECO:0000256" key="6">
    <source>
        <dbReference type="ARBA" id="ARBA00023277"/>
    </source>
</evidence>
<dbReference type="EMBL" id="WMBE01000001">
    <property type="protein sequence ID" value="MDG0866407.1"/>
    <property type="molecule type" value="Genomic_DNA"/>
</dbReference>
<comment type="similarity">
    <text evidence="1">Belongs to the four-carbon acid sugar kinase family.</text>
</comment>
<evidence type="ECO:0000259" key="7">
    <source>
        <dbReference type="Pfam" id="PF07005"/>
    </source>
</evidence>
<dbReference type="Gene3D" id="3.40.980.20">
    <property type="entry name" value="Four-carbon acid sugar kinase, nucleotide binding domain"/>
    <property type="match status" value="1"/>
</dbReference>
<evidence type="ECO:0000256" key="3">
    <source>
        <dbReference type="ARBA" id="ARBA00022741"/>
    </source>
</evidence>
<keyword evidence="3" id="KW-0547">Nucleotide-binding</keyword>
<dbReference type="SUPFAM" id="SSF142764">
    <property type="entry name" value="YgbK-like"/>
    <property type="match status" value="1"/>
</dbReference>
<reference evidence="11 12" key="1">
    <citation type="submission" date="2019-11" db="EMBL/GenBank/DDBJ databases">
        <authorList>
            <person name="Cho J.-C."/>
        </authorList>
    </citation>
    <scope>NUCLEOTIDE SEQUENCE [LARGE SCALE GENOMIC DNA]</scope>
    <source>
        <strain evidence="10 11">JH1073</strain>
        <strain evidence="9 12">JH702</strain>
    </source>
</reference>
<evidence type="ECO:0000256" key="2">
    <source>
        <dbReference type="ARBA" id="ARBA00022679"/>
    </source>
</evidence>
<dbReference type="EMBL" id="CP046147">
    <property type="protein sequence ID" value="WFG38879.1"/>
    <property type="molecule type" value="Genomic_DNA"/>
</dbReference>
<keyword evidence="4" id="KW-0418">Kinase</keyword>
<sequence>MNDSSTPLVGIFADDLTGALDAAAPFAARGFSTVVSPTEELPVGANRAEVISVNLGTRHLSSGEIFSRTSQAVSTLAGLGVKVLLNKVDSTLRGSPGVELVAALKTLEGDHAVLCSAYPQNGRTVIDGILRVGGVPVADTDVGQDQLSPLPSSRVDEIVSASLERAGITGQVHVRGAEGGAAIADLLPVLITLNARSENDLLALAERLVESPAMALVAGSAGLSVALADVLDADRFHHRKPSEVTGKLGRNVLIVTASQRQIVDTQVQLLGSQMDIVHAELSVDEALVGVTDESIERMIDVAQRVGVVVLRLGTLSTASELTTSDLQSMAKTIVENIGAAVRKITDAAKPDTLVVIGGDTASGVLEACGVSSLKLRGELQPGTVSGVPVDGTIADTLLITRAGGFGDENSLFELLTLLEFGHNV</sequence>
<evidence type="ECO:0000256" key="4">
    <source>
        <dbReference type="ARBA" id="ARBA00022777"/>
    </source>
</evidence>
<evidence type="ECO:0008006" key="13">
    <source>
        <dbReference type="Google" id="ProtNLM"/>
    </source>
</evidence>
<reference evidence="11" key="3">
    <citation type="submission" date="2023-06" db="EMBL/GenBank/DDBJ databases">
        <title>Pangenomics reveal diversification of enzyme families and niche specialization in globally abundant SAR202 bacteria.</title>
        <authorList>
            <person name="Saw J.H.W."/>
        </authorList>
    </citation>
    <scope>NUCLEOTIDE SEQUENCE [LARGE SCALE GENOMIC DNA]</scope>
    <source>
        <strain evidence="11">JH1073</strain>
    </source>
</reference>
<keyword evidence="11" id="KW-1185">Reference proteome</keyword>
<organism evidence="10 11">
    <name type="scientific">Candidatus Lucifugimonas marina</name>
    <dbReference type="NCBI Taxonomy" id="3038979"/>
    <lineage>
        <taxon>Bacteria</taxon>
        <taxon>Bacillati</taxon>
        <taxon>Chloroflexota</taxon>
        <taxon>Dehalococcoidia</taxon>
        <taxon>SAR202 cluster</taxon>
        <taxon>Candidatus Lucifugimonadales</taxon>
        <taxon>Candidatus Lucifugimonadaceae</taxon>
        <taxon>Candidatus Lucifugimonas</taxon>
    </lineage>
</organism>
<dbReference type="InterPro" id="IPR010737">
    <property type="entry name" value="4-carb_acid_sugar_kinase_N"/>
</dbReference>
<dbReference type="GO" id="GO:0005524">
    <property type="term" value="F:ATP binding"/>
    <property type="evidence" value="ECO:0007669"/>
    <property type="project" value="UniProtKB-KW"/>
</dbReference>
<reference evidence="10" key="2">
    <citation type="journal article" date="2023" name="Nat. Commun.">
        <title>Cultivation of marine bacteria of the SAR202 clade.</title>
        <authorList>
            <person name="Lim Y."/>
            <person name="Seo J.H."/>
            <person name="Giovannoni S.J."/>
            <person name="Kang I."/>
            <person name="Cho J.C."/>
        </authorList>
    </citation>
    <scope>NUCLEOTIDE SEQUENCE</scope>
    <source>
        <strain evidence="10">JH1073</strain>
    </source>
</reference>
<gene>
    <name evidence="9" type="ORF">GKO46_04890</name>
    <name evidence="10" type="ORF">GKO48_04370</name>
</gene>
<proteinExistence type="inferred from homology"/>
<dbReference type="Proteomes" id="UP001321249">
    <property type="component" value="Unassembled WGS sequence"/>
</dbReference>
<evidence type="ECO:0000256" key="1">
    <source>
        <dbReference type="ARBA" id="ARBA00005715"/>
    </source>
</evidence>
<dbReference type="Pfam" id="PF17042">
    <property type="entry name" value="NBD_C"/>
    <property type="match status" value="1"/>
</dbReference>
<dbReference type="GO" id="GO:0016301">
    <property type="term" value="F:kinase activity"/>
    <property type="evidence" value="ECO:0007669"/>
    <property type="project" value="UniProtKB-KW"/>
</dbReference>
<feature type="domain" description="Four-carbon acid sugar kinase N-terminal" evidence="7">
    <location>
        <begin position="10"/>
        <end position="227"/>
    </location>
</feature>